<dbReference type="RefSeq" id="WP_120063060.1">
    <property type="nucleotide sequence ID" value="NZ_QZWH01000003.1"/>
</dbReference>
<keyword evidence="2" id="KW-0732">Signal</keyword>
<keyword evidence="4" id="KW-1185">Reference proteome</keyword>
<dbReference type="InterPro" id="IPR005632">
    <property type="entry name" value="Chaperone_Skp"/>
</dbReference>
<dbReference type="InterPro" id="IPR024930">
    <property type="entry name" value="Skp_dom_sf"/>
</dbReference>
<evidence type="ECO:0000256" key="2">
    <source>
        <dbReference type="SAM" id="SignalP"/>
    </source>
</evidence>
<feature type="chain" id="PRO_5017354236" description="Chaperone protein Skp" evidence="2">
    <location>
        <begin position="22"/>
        <end position="185"/>
    </location>
</feature>
<dbReference type="EMBL" id="QZWH01000003">
    <property type="protein sequence ID" value="RJT27622.1"/>
    <property type="molecule type" value="Genomic_DNA"/>
</dbReference>
<comment type="caution">
    <text evidence="3">The sequence shown here is derived from an EMBL/GenBank/DDBJ whole genome shotgun (WGS) entry which is preliminary data.</text>
</comment>
<reference evidence="3 4" key="1">
    <citation type="submission" date="2018-09" db="EMBL/GenBank/DDBJ databases">
        <title>Draft genome sequence of Buttiauxella izardii CCUG 35510T.</title>
        <authorList>
            <person name="Salva-Serra F."/>
            <person name="Marathe N."/>
            <person name="Moore E."/>
            <person name="Stadler-Svensson L."/>
            <person name="Engstrom-Jakobsson H."/>
        </authorList>
    </citation>
    <scope>NUCLEOTIDE SEQUENCE [LARGE SCALE GENOMIC DNA]</scope>
    <source>
        <strain evidence="3 4">CCUG 35510</strain>
    </source>
</reference>
<dbReference type="AlphaFoldDB" id="A0A3A5K4E8"/>
<gene>
    <name evidence="3" type="ORF">D6029_01485</name>
</gene>
<dbReference type="SMART" id="SM00935">
    <property type="entry name" value="OmpH"/>
    <property type="match status" value="1"/>
</dbReference>
<dbReference type="GO" id="GO:0051082">
    <property type="term" value="F:unfolded protein binding"/>
    <property type="evidence" value="ECO:0007669"/>
    <property type="project" value="InterPro"/>
</dbReference>
<sequence length="185" mass="19972">MKRNLIRHVAGAAMVVLVAGAMLVGCDAKSAGDAQMKFVNVEKALVESGLLKQEQEHLKAVNENLHKGQQLAEKSYTTLPADKVEAARQADRNVLTQQWKAQQQAARNVVMKAMQTTSDAYRTEKKISVIMPTQAAVSIAPELDVTADLTTKLKAVKVDFGKVPEITLKTAPAPEAAKQPAAKTK</sequence>
<evidence type="ECO:0000313" key="3">
    <source>
        <dbReference type="EMBL" id="RJT27622.1"/>
    </source>
</evidence>
<feature type="signal peptide" evidence="2">
    <location>
        <begin position="1"/>
        <end position="21"/>
    </location>
</feature>
<evidence type="ECO:0000256" key="1">
    <source>
        <dbReference type="ARBA" id="ARBA00018026"/>
    </source>
</evidence>
<protein>
    <recommendedName>
        <fullName evidence="1">Chaperone protein Skp</fullName>
    </recommendedName>
</protein>
<dbReference type="Proteomes" id="UP000276295">
    <property type="component" value="Unassembled WGS sequence"/>
</dbReference>
<dbReference type="Gene3D" id="3.30.910.20">
    <property type="entry name" value="Skp domain"/>
    <property type="match status" value="1"/>
</dbReference>
<evidence type="ECO:0000313" key="4">
    <source>
        <dbReference type="Proteomes" id="UP000276295"/>
    </source>
</evidence>
<dbReference type="PROSITE" id="PS51257">
    <property type="entry name" value="PROKAR_LIPOPROTEIN"/>
    <property type="match status" value="1"/>
</dbReference>
<dbReference type="SUPFAM" id="SSF111384">
    <property type="entry name" value="OmpH-like"/>
    <property type="match status" value="1"/>
</dbReference>
<proteinExistence type="predicted"/>
<name>A0A3A5K4E8_9ENTR</name>
<organism evidence="3 4">
    <name type="scientific">Buttiauxella izardii</name>
    <dbReference type="NCBI Taxonomy" id="82991"/>
    <lineage>
        <taxon>Bacteria</taxon>
        <taxon>Pseudomonadati</taxon>
        <taxon>Pseudomonadota</taxon>
        <taxon>Gammaproteobacteria</taxon>
        <taxon>Enterobacterales</taxon>
        <taxon>Enterobacteriaceae</taxon>
        <taxon>Buttiauxella</taxon>
    </lineage>
</organism>
<accession>A0A3A5K4E8</accession>
<dbReference type="OrthoDB" id="6623290at2"/>